<dbReference type="OMA" id="FFIPPME"/>
<name>A0A1J1H8N7_PLARL</name>
<organism evidence="2 3">
    <name type="scientific">Plasmodium relictum</name>
    <dbReference type="NCBI Taxonomy" id="85471"/>
    <lineage>
        <taxon>Eukaryota</taxon>
        <taxon>Sar</taxon>
        <taxon>Alveolata</taxon>
        <taxon>Apicomplexa</taxon>
        <taxon>Aconoidasida</taxon>
        <taxon>Haemosporida</taxon>
        <taxon>Plasmodiidae</taxon>
        <taxon>Plasmodium</taxon>
        <taxon>Plasmodium (Haemamoeba)</taxon>
    </lineage>
</organism>
<dbReference type="RefSeq" id="XP_028532962.1">
    <property type="nucleotide sequence ID" value="XM_028676477.1"/>
</dbReference>
<dbReference type="KEGG" id="prel:PRELSG_0905300"/>
<evidence type="ECO:0000313" key="2">
    <source>
        <dbReference type="EMBL" id="CRG99957.1"/>
    </source>
</evidence>
<feature type="compositionally biased region" description="Basic residues" evidence="1">
    <location>
        <begin position="822"/>
        <end position="831"/>
    </location>
</feature>
<gene>
    <name evidence="2" type="ORF">PRELSG_0905300</name>
</gene>
<dbReference type="GeneID" id="39736065"/>
<reference evidence="2 3" key="1">
    <citation type="submission" date="2015-04" db="EMBL/GenBank/DDBJ databases">
        <authorList>
            <consortium name="Pathogen Informatics"/>
        </authorList>
    </citation>
    <scope>NUCLEOTIDE SEQUENCE [LARGE SCALE GENOMIC DNA]</scope>
    <source>
        <strain evidence="2 3">SGS1</strain>
    </source>
</reference>
<protein>
    <submittedName>
        <fullName evidence="2">Uncharacterized protein</fullName>
    </submittedName>
</protein>
<dbReference type="EMBL" id="LN835304">
    <property type="protein sequence ID" value="CRG99957.1"/>
    <property type="molecule type" value="Genomic_DNA"/>
</dbReference>
<feature type="region of interest" description="Disordered" evidence="1">
    <location>
        <begin position="815"/>
        <end position="843"/>
    </location>
</feature>
<proteinExistence type="predicted"/>
<dbReference type="Proteomes" id="UP000220158">
    <property type="component" value="Chromosome 9"/>
</dbReference>
<dbReference type="AlphaFoldDB" id="A0A1J1H8N7"/>
<accession>A0A1J1H8N7</accession>
<dbReference type="VEuPathDB" id="PlasmoDB:PRELSG_0905300"/>
<evidence type="ECO:0000256" key="1">
    <source>
        <dbReference type="SAM" id="MobiDB-lite"/>
    </source>
</evidence>
<dbReference type="OrthoDB" id="392930at2759"/>
<evidence type="ECO:0000313" key="3">
    <source>
        <dbReference type="Proteomes" id="UP000220158"/>
    </source>
</evidence>
<keyword evidence="3" id="KW-1185">Reference proteome</keyword>
<sequence>MRKEEKKDTLKKKRKDHAFIEFLYQNIIKKELFNIFKGKNYSNHKRKEKCAIENFNDKKENSNDKITNEDEEYILFLRYIYNDVSSFIENNKNYYFINSNFLDIEDLMINICNTICHKTFKNIKTIFDSPDEKKNSKTNNSTNETFKDESNININDSFFFIPPLEYIVSYINKLSGDGIDEFIKNNNFDKKNLFDNSTSNEVLNNEIINKYVNLNEEEDVEQLQSNCYLNTDQYFNYNEKDEKKYRNIKVEFFSLEEKNLNDKKDSEEDVIYINKRFNHDKYIYLNNKIDDYHDEQKCDELDENIHINYMLNTDKKENVDCDIYNEYENNFLYKHSEIYDSSYKDLSKNINSVLSHLEEKGVVDFDSENLNKSSLCNSYYSSSIFSKNKSTNANFSNSDSSDNEEVSDVLLNNKKTEEKKNIISLNNEILRNNCDNNDTLYHMENYMNSNDSNRKSIEYKYFNEEENKIGQNKYVSNTSYIFDSTKTKKDNLYEGKFEGNIYNDIKNKSSHYNNSNINNNGSNNIGINNDDNHVINNNINDIDNNNDVNNINVNNDDDVNIKKDKDDIDINIDNNHVSIYNNINDIDINGCNANDIDINSNTNNHNFINSDINGKDNYKNNVMNVNNNDIYNNNVNDNKESAKHINYEISKLNENINKLNSCMKQSKYKNCDENINDIEHKLNKEYNKAEKVYIQKINVLNEKNSKERNNDEKKIIKFDEKEYQEKLQKLLTNKNYLKNESKEFTKNSNLHDDYYYFKYLNNYENKINPHYYTRVEKKANIQVTPSPFPQFLRDIQIFNIPQKKIRLKKTNVILNKEGENKKKGKKSKKKKNVVENEEKDEIE</sequence>